<evidence type="ECO:0000313" key="2">
    <source>
        <dbReference type="Proteomes" id="UP000323560"/>
    </source>
</evidence>
<dbReference type="KEGG" id="gti:FXF46_00415"/>
<gene>
    <name evidence="1" type="ORF">FXF46_00415</name>
</gene>
<name>A0AAP9EP16_GLUTH</name>
<proteinExistence type="predicted"/>
<evidence type="ECO:0000313" key="1">
    <source>
        <dbReference type="EMBL" id="QEH94898.1"/>
    </source>
</evidence>
<dbReference type="AlphaFoldDB" id="A0AAP9EP16"/>
<accession>A0AAP9EP16</accession>
<organism evidence="1 2">
    <name type="scientific">Gluconobacter thailandicus</name>
    <dbReference type="NCBI Taxonomy" id="257438"/>
    <lineage>
        <taxon>Bacteria</taxon>
        <taxon>Pseudomonadati</taxon>
        <taxon>Pseudomonadota</taxon>
        <taxon>Alphaproteobacteria</taxon>
        <taxon>Acetobacterales</taxon>
        <taxon>Acetobacteraceae</taxon>
        <taxon>Gluconobacter</taxon>
    </lineage>
</organism>
<dbReference type="InterPro" id="IPR009061">
    <property type="entry name" value="DNA-bd_dom_put_sf"/>
</dbReference>
<dbReference type="EMBL" id="CP043043">
    <property type="protein sequence ID" value="QEH94898.1"/>
    <property type="molecule type" value="Genomic_DNA"/>
</dbReference>
<sequence length="80" mass="9217">MDSILPSRLSDDFFISRREAATRLCVSLSTIDRYVAAGVLQRYKIGPRRTLFRLRDVEHLVRRDDVGFQAPAPVPLRPDF</sequence>
<dbReference type="SUPFAM" id="SSF46955">
    <property type="entry name" value="Putative DNA-binding domain"/>
    <property type="match status" value="1"/>
</dbReference>
<protein>
    <submittedName>
        <fullName evidence="1">Helix-turn-helix domain-containing protein</fullName>
    </submittedName>
</protein>
<dbReference type="Proteomes" id="UP000323560">
    <property type="component" value="Chromosome"/>
</dbReference>
<dbReference type="RefSeq" id="WP_148619174.1">
    <property type="nucleotide sequence ID" value="NZ_CP043043.1"/>
</dbReference>
<reference evidence="1 2" key="1">
    <citation type="submission" date="2019-08" db="EMBL/GenBank/DDBJ databases">
        <title>Gluconobacter frateurii HD924 genome.</title>
        <authorList>
            <person name="Liu Y."/>
            <person name="Zhang P."/>
        </authorList>
    </citation>
    <scope>NUCLEOTIDE SEQUENCE [LARGE SCALE GENOMIC DNA]</scope>
    <source>
        <strain evidence="1 2">HD924</strain>
    </source>
</reference>